<evidence type="ECO:0000256" key="3">
    <source>
        <dbReference type="ARBA" id="ARBA00022553"/>
    </source>
</evidence>
<feature type="domain" description="Response regulatory" evidence="8">
    <location>
        <begin position="1890"/>
        <end position="2006"/>
    </location>
</feature>
<keyword evidence="5 11" id="KW-0418">Kinase</keyword>
<dbReference type="PRINTS" id="PR00344">
    <property type="entry name" value="BCTRLSENSOR"/>
</dbReference>
<evidence type="ECO:0000259" key="10">
    <source>
        <dbReference type="PROSITE" id="PS50894"/>
    </source>
</evidence>
<dbReference type="InterPro" id="IPR001789">
    <property type="entry name" value="Sig_transdc_resp-reg_receiver"/>
</dbReference>
<evidence type="ECO:0000259" key="9">
    <source>
        <dbReference type="PROSITE" id="PS50851"/>
    </source>
</evidence>
<feature type="compositionally biased region" description="Basic and acidic residues" evidence="6">
    <location>
        <begin position="207"/>
        <end position="227"/>
    </location>
</feature>
<dbReference type="InterPro" id="IPR036890">
    <property type="entry name" value="HATPase_C_sf"/>
</dbReference>
<dbReference type="SMART" id="SM00260">
    <property type="entry name" value="CheW"/>
    <property type="match status" value="1"/>
</dbReference>
<dbReference type="InterPro" id="IPR004358">
    <property type="entry name" value="Sig_transdc_His_kin-like_C"/>
</dbReference>
<comment type="catalytic activity">
    <reaction evidence="1">
        <text>ATP + protein L-histidine = ADP + protein N-phospho-L-histidine.</text>
        <dbReference type="EC" id="2.7.13.3"/>
    </reaction>
</comment>
<feature type="compositionally biased region" description="Low complexity" evidence="6">
    <location>
        <begin position="380"/>
        <end position="391"/>
    </location>
</feature>
<dbReference type="PANTHER" id="PTHR43395:SF8">
    <property type="entry name" value="HISTIDINE KINASE"/>
    <property type="match status" value="1"/>
</dbReference>
<dbReference type="EMBL" id="UOFI01000056">
    <property type="protein sequence ID" value="VAW64526.1"/>
    <property type="molecule type" value="Genomic_DNA"/>
</dbReference>
<dbReference type="EC" id="2.7.13.3" evidence="2"/>
<reference evidence="11" key="1">
    <citation type="submission" date="2018-06" db="EMBL/GenBank/DDBJ databases">
        <authorList>
            <person name="Zhirakovskaya E."/>
        </authorList>
    </citation>
    <scope>NUCLEOTIDE SEQUENCE</scope>
</reference>
<feature type="domain" description="Histidine kinase" evidence="7">
    <location>
        <begin position="1476"/>
        <end position="1728"/>
    </location>
</feature>
<sequence>MLDHEHKSGEACTDSIKTLSDITSGFNNNETDSVAYLKQYKALLHPICNCLYTPVHESLPGLSAILLEGIDLLIAEKRALTDDEFSFLQTIPEIFSEYIFIPESKVPDARLLSHLKNRQWVRPLSSEEEKSFIKLLMSPPAKKTEASETEPTKKTGLSDTQNQHDSISKQNNAEADSSLVNHAINSETDAIYAQKNTLRLVTAETKNNAENKAPHKERSPDTGEQYSDRMPQRAEINLTNQQQDLINLICEELEDTIEDKTLCHIPAKLNASELNNHLTDISELIDDTSKALDRVPLSGLSNSCRVISINIRALASAKTFLPEQHKSLIEEWPLNILQYLLSISNKSETPLKLASKIIIQYLSDSSWPAILTDGDKSSLQSLLQAPQQAPSTEEDNATAEKTTTTEADEPLTSANINRDSSVNINESNADEYFSVNEDSATYNFDNGLAFEADENTQNLELDPAGESDAFSATDTGHDSFDKAKNISASASPEYESKQAETEQKENEDPQAEQQYEHLQTEQQQALSALICEELEETIKDATLCSIPGDISLNDLYHHLTDISELIEDTSKAIDMIALEGLSNSCRFISINVLALAKNRAELSEQQKYLIEKWPLHILLYMQSIKKAADNNNEAQHLVTYLSDNNWPVPLPADEVEYLQSLLTLSLQNKPADISLSPADEDRVVGEPTQIVSPENMAAASQEIISDNPPEFTPETFTETLSESFGEQAPTLEIQTTDEISVNTTDHDDIVIDADALISEHIEDELSEDSASTQANNNSDKSQTVEQVSQVISEQQKEAISLVSEELNEIIENESLGKIPPNINATELNTRLINIAELIEHMSNAIDILGLEGLGNCCRVTAINIHTLAASKKDLTEQQTSLIEEWPLHTLLYLQHISEANDYHNVAANKTDSLMQYINNDNWPYKLENTDKEKLQALLSSPELKDENNLQQHLSTRQKLTADKPDNIETDHTGTHQTNTHLNDKGSHSSTTDQLQATDSIEEPSIDQAIETIELGGFSQQATDFDDDAVNLHTLSESSEHDSEQPTKHFNTVTPDKPHSSPVTKEQQELITLISDELSDIIEDKTFCKTPADIDISELGDHLISIAELIEHMSNAIDMIGLEGLGNSCRIVSSNIHTLALEKKHLTEQQEALIEKWPLNILQYLQAVSEGSISDKDANRVILYIADANWPESIQTEQKLNVQSLLGTPHLKEEEKDIRQDAANENDISLVLPDDVNAELLEALLQDLPVQTEEFSSALENMQNQNDIEYLDVAQRIAHTLKGASNVVGVKGIANLTHHLEDILEIQSKANKIPSAELQTILSDAADCLETMSEHLLGISGPPDNGVEVFQSILDWANKLDIEGATDRQSDPSDAILPPSLLAVKTDDKGITPLSQANAPANNTAAEIMLRVPVTLADELLRITGENLISTSQIQEYLKTIKNRYRGLRTHNQSLQKLSFDLEHIIDIQGILNNGQSVDSENFDPLELNEFHELHAMSRKMLELAADSIELSQVLEKDLSQLQGLVISQDKLQKENQNLVLKTRMVPTKSIIPRLKRGVKQACRLTHKHVELEVRHNDTQMDSEVLQSMIEPLMHILRNAVDHGIEPAELRTDSGKPPAGLIKLTFTSEGDQIKIEIQDDGQGLSIDKIKNKAIKLGLIDEKKETATTSLQMLILHPGFSTRNEVNQVSGRGIGLDVVNSNIRELKGSLDIDSTHGHGCTFTLLLPVSSFSTQALLIRVRENTHTFSNRGIEEILYPGNGKILNLGHEIVFKYNGKIYNTCFIESLLNLPDDRRGINRHSCPVILVKEDTGGNMAVLVQEVIDSQNVVVKSMGPYIPKLPGIVGATVLGDGSISPVIDIPELLQSASSMPEYVKQQRIAANHAAAPSHLAYVLVVDDSLSARKSLAQFIEDLGMEVRTARDGMEAVSLIAARKPDLLLVDMEMPRMNGLELTSHIRADTSTHDIPVIMITSRSTEKHRQTAISRGVDHYMVKPFEEEELASHIQGVLKIA</sequence>
<dbReference type="InterPro" id="IPR051315">
    <property type="entry name" value="Bact_Chemotaxis_CheA"/>
</dbReference>
<dbReference type="PROSITE" id="PS50894">
    <property type="entry name" value="HPT"/>
    <property type="match status" value="1"/>
</dbReference>
<feature type="compositionally biased region" description="Basic and acidic residues" evidence="6">
    <location>
        <begin position="494"/>
        <end position="507"/>
    </location>
</feature>
<dbReference type="SUPFAM" id="SSF55874">
    <property type="entry name" value="ATPase domain of HSP90 chaperone/DNA topoisomerase II/histidine kinase"/>
    <property type="match status" value="1"/>
</dbReference>
<feature type="region of interest" description="Disordered" evidence="6">
    <location>
        <begin position="204"/>
        <end position="227"/>
    </location>
</feature>
<dbReference type="Pfam" id="PF01584">
    <property type="entry name" value="CheW"/>
    <property type="match status" value="1"/>
</dbReference>
<dbReference type="InterPro" id="IPR036061">
    <property type="entry name" value="CheW-like_dom_sf"/>
</dbReference>
<dbReference type="CDD" id="cd00088">
    <property type="entry name" value="HPT"/>
    <property type="match status" value="1"/>
</dbReference>
<evidence type="ECO:0000259" key="8">
    <source>
        <dbReference type="PROSITE" id="PS50110"/>
    </source>
</evidence>
<feature type="domain" description="CheW-like" evidence="9">
    <location>
        <begin position="1730"/>
        <end position="1867"/>
    </location>
</feature>
<keyword evidence="4 11" id="KW-0808">Transferase</keyword>
<keyword evidence="3" id="KW-0597">Phosphoprotein</keyword>
<feature type="domain" description="HPt" evidence="10">
    <location>
        <begin position="1236"/>
        <end position="1338"/>
    </location>
</feature>
<dbReference type="GO" id="GO:0000160">
    <property type="term" value="P:phosphorelay signal transduction system"/>
    <property type="evidence" value="ECO:0007669"/>
    <property type="project" value="InterPro"/>
</dbReference>
<feature type="compositionally biased region" description="Polar residues" evidence="6">
    <location>
        <begin position="155"/>
        <end position="174"/>
    </location>
</feature>
<feature type="region of interest" description="Disordered" evidence="6">
    <location>
        <begin position="380"/>
        <end position="410"/>
    </location>
</feature>
<dbReference type="GO" id="GO:0004673">
    <property type="term" value="F:protein histidine kinase activity"/>
    <property type="evidence" value="ECO:0007669"/>
    <property type="project" value="UniProtKB-EC"/>
</dbReference>
<dbReference type="Gene3D" id="3.30.565.10">
    <property type="entry name" value="Histidine kinase-like ATPase, C-terminal domain"/>
    <property type="match status" value="1"/>
</dbReference>
<evidence type="ECO:0000256" key="2">
    <source>
        <dbReference type="ARBA" id="ARBA00012438"/>
    </source>
</evidence>
<evidence type="ECO:0000256" key="1">
    <source>
        <dbReference type="ARBA" id="ARBA00000085"/>
    </source>
</evidence>
<dbReference type="SMART" id="SM00387">
    <property type="entry name" value="HATPase_c"/>
    <property type="match status" value="1"/>
</dbReference>
<dbReference type="PROSITE" id="PS50851">
    <property type="entry name" value="CHEW"/>
    <property type="match status" value="1"/>
</dbReference>
<dbReference type="FunFam" id="3.30.565.10:FF:000016">
    <property type="entry name" value="Chemotaxis protein CheA, putative"/>
    <property type="match status" value="1"/>
</dbReference>
<dbReference type="SUPFAM" id="SSF50341">
    <property type="entry name" value="CheW-like"/>
    <property type="match status" value="1"/>
</dbReference>
<dbReference type="SUPFAM" id="SSF47226">
    <property type="entry name" value="Histidine-containing phosphotransfer domain, HPT domain"/>
    <property type="match status" value="1"/>
</dbReference>
<protein>
    <recommendedName>
        <fullName evidence="2">histidine kinase</fullName>
        <ecNumber evidence="2">2.7.13.3</ecNumber>
    </recommendedName>
</protein>
<feature type="compositionally biased region" description="Basic and acidic residues" evidence="6">
    <location>
        <begin position="142"/>
        <end position="153"/>
    </location>
</feature>
<dbReference type="SMART" id="SM00073">
    <property type="entry name" value="HPT"/>
    <property type="match status" value="1"/>
</dbReference>
<feature type="compositionally biased region" description="Basic and acidic residues" evidence="6">
    <location>
        <begin position="1037"/>
        <end position="1046"/>
    </location>
</feature>
<feature type="compositionally biased region" description="Basic and acidic residues" evidence="6">
    <location>
        <begin position="959"/>
        <end position="973"/>
    </location>
</feature>
<dbReference type="Pfam" id="PF00072">
    <property type="entry name" value="Response_reg"/>
    <property type="match status" value="1"/>
</dbReference>
<evidence type="ECO:0000313" key="11">
    <source>
        <dbReference type="EMBL" id="VAW64526.1"/>
    </source>
</evidence>
<dbReference type="Gene3D" id="3.40.50.2300">
    <property type="match status" value="1"/>
</dbReference>
<dbReference type="InterPro" id="IPR011006">
    <property type="entry name" value="CheY-like_superfamily"/>
</dbReference>
<dbReference type="Gene3D" id="2.30.30.40">
    <property type="entry name" value="SH3 Domains"/>
    <property type="match status" value="1"/>
</dbReference>
<accession>A0A3B0Y827</accession>
<dbReference type="InterPro" id="IPR002545">
    <property type="entry name" value="CheW-lke_dom"/>
</dbReference>
<dbReference type="Pfam" id="PF02518">
    <property type="entry name" value="HATPase_c"/>
    <property type="match status" value="1"/>
</dbReference>
<dbReference type="SUPFAM" id="SSF52172">
    <property type="entry name" value="CheY-like"/>
    <property type="match status" value="1"/>
</dbReference>
<feature type="region of interest" description="Disordered" evidence="6">
    <location>
        <begin position="461"/>
        <end position="514"/>
    </location>
</feature>
<dbReference type="Gene3D" id="1.20.120.160">
    <property type="entry name" value="HPT domain"/>
    <property type="match status" value="1"/>
</dbReference>
<dbReference type="InterPro" id="IPR005467">
    <property type="entry name" value="His_kinase_dom"/>
</dbReference>
<dbReference type="PANTHER" id="PTHR43395">
    <property type="entry name" value="SENSOR HISTIDINE KINASE CHEA"/>
    <property type="match status" value="1"/>
</dbReference>
<evidence type="ECO:0000259" key="7">
    <source>
        <dbReference type="PROSITE" id="PS50109"/>
    </source>
</evidence>
<gene>
    <name evidence="11" type="ORF">MNBD_GAMMA09-926</name>
</gene>
<evidence type="ECO:0000256" key="4">
    <source>
        <dbReference type="ARBA" id="ARBA00022679"/>
    </source>
</evidence>
<evidence type="ECO:0000256" key="5">
    <source>
        <dbReference type="ARBA" id="ARBA00022777"/>
    </source>
</evidence>
<dbReference type="InterPro" id="IPR036641">
    <property type="entry name" value="HPT_dom_sf"/>
</dbReference>
<feature type="region of interest" description="Disordered" evidence="6">
    <location>
        <begin position="955"/>
        <end position="995"/>
    </location>
</feature>
<dbReference type="InterPro" id="IPR003594">
    <property type="entry name" value="HATPase_dom"/>
</dbReference>
<feature type="compositionally biased region" description="Basic and acidic residues" evidence="6">
    <location>
        <begin position="475"/>
        <end position="484"/>
    </location>
</feature>
<feature type="region of interest" description="Disordered" evidence="6">
    <location>
        <begin position="1035"/>
        <end position="1062"/>
    </location>
</feature>
<dbReference type="PROSITE" id="PS50109">
    <property type="entry name" value="HIS_KIN"/>
    <property type="match status" value="1"/>
</dbReference>
<dbReference type="Pfam" id="PF01627">
    <property type="entry name" value="Hpt"/>
    <property type="match status" value="1"/>
</dbReference>
<dbReference type="InterPro" id="IPR008207">
    <property type="entry name" value="Sig_transdc_His_kin_Hpt_dom"/>
</dbReference>
<feature type="region of interest" description="Disordered" evidence="6">
    <location>
        <begin position="136"/>
        <end position="174"/>
    </location>
</feature>
<name>A0A3B0Y827_9ZZZZ</name>
<proteinExistence type="predicted"/>
<organism evidence="11">
    <name type="scientific">hydrothermal vent metagenome</name>
    <dbReference type="NCBI Taxonomy" id="652676"/>
    <lineage>
        <taxon>unclassified sequences</taxon>
        <taxon>metagenomes</taxon>
        <taxon>ecological metagenomes</taxon>
    </lineage>
</organism>
<evidence type="ECO:0000256" key="6">
    <source>
        <dbReference type="SAM" id="MobiDB-lite"/>
    </source>
</evidence>
<dbReference type="GO" id="GO:0006935">
    <property type="term" value="P:chemotaxis"/>
    <property type="evidence" value="ECO:0007669"/>
    <property type="project" value="InterPro"/>
</dbReference>
<dbReference type="CDD" id="cd17546">
    <property type="entry name" value="REC_hyHK_CKI1_RcsC-like"/>
    <property type="match status" value="1"/>
</dbReference>
<dbReference type="PROSITE" id="PS50110">
    <property type="entry name" value="RESPONSE_REGULATORY"/>
    <property type="match status" value="1"/>
</dbReference>
<dbReference type="SMART" id="SM00448">
    <property type="entry name" value="REC"/>
    <property type="match status" value="1"/>
</dbReference>